<name>A0A6J4RJG0_9ACTN</name>
<gene>
    <name evidence="1" type="ORF">AVDCRST_MAG67-478</name>
</gene>
<reference evidence="1" key="1">
    <citation type="submission" date="2020-02" db="EMBL/GenBank/DDBJ databases">
        <authorList>
            <person name="Meier V. D."/>
        </authorList>
    </citation>
    <scope>NUCLEOTIDE SEQUENCE</scope>
    <source>
        <strain evidence="1">AVDCRST_MAG67</strain>
    </source>
</reference>
<sequence length="61" mass="6847">MAACAAYWAPACSRHVDPFTSRPEEVTQMPAVTLRAFAPTDLRTVAPWFAQRPRSPTTRAW</sequence>
<organism evidence="1">
    <name type="scientific">uncultured Solirubrobacteraceae bacterium</name>
    <dbReference type="NCBI Taxonomy" id="1162706"/>
    <lineage>
        <taxon>Bacteria</taxon>
        <taxon>Bacillati</taxon>
        <taxon>Actinomycetota</taxon>
        <taxon>Thermoleophilia</taxon>
        <taxon>Solirubrobacterales</taxon>
        <taxon>Solirubrobacteraceae</taxon>
        <taxon>environmental samples</taxon>
    </lineage>
</organism>
<protein>
    <submittedName>
        <fullName evidence="1">Uncharacterized protein</fullName>
    </submittedName>
</protein>
<accession>A0A6J4RJG0</accession>
<evidence type="ECO:0000313" key="1">
    <source>
        <dbReference type="EMBL" id="CAA9475012.1"/>
    </source>
</evidence>
<dbReference type="EMBL" id="CADCVQ010000017">
    <property type="protein sequence ID" value="CAA9475012.1"/>
    <property type="molecule type" value="Genomic_DNA"/>
</dbReference>
<proteinExistence type="predicted"/>
<dbReference type="AlphaFoldDB" id="A0A6J4RJG0"/>